<feature type="domain" description="Plastocyanin-like" evidence="1">
    <location>
        <begin position="32"/>
        <end position="96"/>
    </location>
</feature>
<comment type="caution">
    <text evidence="2">The sequence shown here is derived from an EMBL/GenBank/DDBJ whole genome shotgun (WGS) entry which is preliminary data.</text>
</comment>
<dbReference type="Gene3D" id="2.60.40.420">
    <property type="entry name" value="Cupredoxins - blue copper proteins"/>
    <property type="match status" value="1"/>
</dbReference>
<keyword evidence="3" id="KW-1185">Reference proteome</keyword>
<protein>
    <submittedName>
        <fullName evidence="2">Hephaestin-like protein</fullName>
    </submittedName>
</protein>
<evidence type="ECO:0000313" key="3">
    <source>
        <dbReference type="Proteomes" id="UP000247409"/>
    </source>
</evidence>
<dbReference type="GO" id="GO:0016491">
    <property type="term" value="F:oxidoreductase activity"/>
    <property type="evidence" value="ECO:0007669"/>
    <property type="project" value="InterPro"/>
</dbReference>
<dbReference type="Pfam" id="PF07731">
    <property type="entry name" value="Cu-oxidase_2"/>
    <property type="match status" value="1"/>
</dbReference>
<dbReference type="InterPro" id="IPR008972">
    <property type="entry name" value="Cupredoxin"/>
</dbReference>
<dbReference type="EMBL" id="NBIV01000144">
    <property type="protein sequence ID" value="PXF42943.1"/>
    <property type="molecule type" value="Genomic_DNA"/>
</dbReference>
<sequence>MHYINGRLFCALPAFEMQEGRRTWLYHGTVGNEVDLHTAHVHGLVGVTAGGEHVDSKLLLPGSTAVVDIVPDNIGVWLFHCHVNDRLHASMQALLSVRPATTGPAKRAKAVSSFVPNRRRC</sequence>
<dbReference type="GO" id="GO:0005507">
    <property type="term" value="F:copper ion binding"/>
    <property type="evidence" value="ECO:0007669"/>
    <property type="project" value="InterPro"/>
</dbReference>
<dbReference type="OrthoDB" id="2121828at2759"/>
<dbReference type="SUPFAM" id="SSF49503">
    <property type="entry name" value="Cupredoxins"/>
    <property type="match status" value="1"/>
</dbReference>
<dbReference type="InterPro" id="IPR011706">
    <property type="entry name" value="Cu-oxidase_C"/>
</dbReference>
<proteinExistence type="predicted"/>
<name>A0A2V3ILL1_9FLOR</name>
<reference evidence="2 3" key="1">
    <citation type="journal article" date="2018" name="Mol. Biol. Evol.">
        <title>Analysis of the draft genome of the red seaweed Gracilariopsis chorda provides insights into genome size evolution in Rhodophyta.</title>
        <authorList>
            <person name="Lee J."/>
            <person name="Yang E.C."/>
            <person name="Graf L."/>
            <person name="Yang J.H."/>
            <person name="Qiu H."/>
            <person name="Zel Zion U."/>
            <person name="Chan C.X."/>
            <person name="Stephens T.G."/>
            <person name="Weber A.P.M."/>
            <person name="Boo G.H."/>
            <person name="Boo S.M."/>
            <person name="Kim K.M."/>
            <person name="Shin Y."/>
            <person name="Jung M."/>
            <person name="Lee S.J."/>
            <person name="Yim H.S."/>
            <person name="Lee J.H."/>
            <person name="Bhattacharya D."/>
            <person name="Yoon H.S."/>
        </authorList>
    </citation>
    <scope>NUCLEOTIDE SEQUENCE [LARGE SCALE GENOMIC DNA]</scope>
    <source>
        <strain evidence="2 3">SKKU-2015</strain>
        <tissue evidence="2">Whole body</tissue>
    </source>
</reference>
<organism evidence="2 3">
    <name type="scientific">Gracilariopsis chorda</name>
    <dbReference type="NCBI Taxonomy" id="448386"/>
    <lineage>
        <taxon>Eukaryota</taxon>
        <taxon>Rhodophyta</taxon>
        <taxon>Florideophyceae</taxon>
        <taxon>Rhodymeniophycidae</taxon>
        <taxon>Gracilariales</taxon>
        <taxon>Gracilariaceae</taxon>
        <taxon>Gracilariopsis</taxon>
    </lineage>
</organism>
<dbReference type="Proteomes" id="UP000247409">
    <property type="component" value="Unassembled WGS sequence"/>
</dbReference>
<dbReference type="AlphaFoldDB" id="A0A2V3ILL1"/>
<evidence type="ECO:0000313" key="2">
    <source>
        <dbReference type="EMBL" id="PXF42943.1"/>
    </source>
</evidence>
<accession>A0A2V3ILL1</accession>
<gene>
    <name evidence="2" type="ORF">BWQ96_07321</name>
</gene>
<dbReference type="STRING" id="448386.A0A2V3ILL1"/>
<evidence type="ECO:0000259" key="1">
    <source>
        <dbReference type="Pfam" id="PF07731"/>
    </source>
</evidence>